<dbReference type="Proteomes" id="UP001139089">
    <property type="component" value="Unassembled WGS sequence"/>
</dbReference>
<dbReference type="InterPro" id="IPR036237">
    <property type="entry name" value="Xyl_isomerase-like_sf"/>
</dbReference>
<dbReference type="PANTHER" id="PTHR12110">
    <property type="entry name" value="HYDROXYPYRUVATE ISOMERASE"/>
    <property type="match status" value="1"/>
</dbReference>
<sequence>MTKTELTFGCQTYTWEMLGSAWKGGPDDLIAAVAHGGYTGLEITNTMIGDYAARPAAFARALRDAGLTLVSFAFGSDSGFTLPDRMEDDLDAVTRWVDFVAGFPGALVSLGSATSVSDGPREDGFGIASEIYNRASDIGRAAGVAVAVHPSSHHRTLLYTRSDYDQIFSRLDPQVGWVPDTGHILRGGQTMADTLVAYRDRIRYVHLKDVDAAGEWAMLGAGVCDIGEVIAIVATAPHFNGWIVVEEESEEAGRDPASAVRINRETLSRMGFADDRKGAQS</sequence>
<keyword evidence="2" id="KW-0413">Isomerase</keyword>
<feature type="domain" description="Xylose isomerase-like TIM barrel" evidence="1">
    <location>
        <begin position="31"/>
        <end position="258"/>
    </location>
</feature>
<dbReference type="SUPFAM" id="SSF51658">
    <property type="entry name" value="Xylose isomerase-like"/>
    <property type="match status" value="1"/>
</dbReference>
<evidence type="ECO:0000313" key="3">
    <source>
        <dbReference type="Proteomes" id="UP001139089"/>
    </source>
</evidence>
<keyword evidence="3" id="KW-1185">Reference proteome</keyword>
<evidence type="ECO:0000313" key="2">
    <source>
        <dbReference type="EMBL" id="MCD7109572.1"/>
    </source>
</evidence>
<organism evidence="2 3">
    <name type="scientific">Rhizobium quercicola</name>
    <dbReference type="NCBI Taxonomy" id="2901226"/>
    <lineage>
        <taxon>Bacteria</taxon>
        <taxon>Pseudomonadati</taxon>
        <taxon>Pseudomonadota</taxon>
        <taxon>Alphaproteobacteria</taxon>
        <taxon>Hyphomicrobiales</taxon>
        <taxon>Rhizobiaceae</taxon>
        <taxon>Rhizobium/Agrobacterium group</taxon>
        <taxon>Rhizobium</taxon>
    </lineage>
</organism>
<dbReference type="PANTHER" id="PTHR12110:SF41">
    <property type="entry name" value="INOSOSE DEHYDRATASE"/>
    <property type="match status" value="1"/>
</dbReference>
<accession>A0A9X1T0L1</accession>
<proteinExistence type="predicted"/>
<dbReference type="GO" id="GO:0016853">
    <property type="term" value="F:isomerase activity"/>
    <property type="evidence" value="ECO:0007669"/>
    <property type="project" value="UniProtKB-KW"/>
</dbReference>
<protein>
    <submittedName>
        <fullName evidence="2">Sugar phosphate isomerase/epimerase</fullName>
    </submittedName>
</protein>
<reference evidence="2" key="1">
    <citation type="submission" date="2021-12" db="EMBL/GenBank/DDBJ databases">
        <authorList>
            <person name="Li Y."/>
        </authorList>
    </citation>
    <scope>NUCLEOTIDE SEQUENCE</scope>
    <source>
        <strain evidence="2">DKSPLA3</strain>
    </source>
</reference>
<dbReference type="InterPro" id="IPR013022">
    <property type="entry name" value="Xyl_isomerase-like_TIM-brl"/>
</dbReference>
<dbReference type="InterPro" id="IPR050312">
    <property type="entry name" value="IolE/XylAMocC-like"/>
</dbReference>
<evidence type="ECO:0000259" key="1">
    <source>
        <dbReference type="Pfam" id="PF01261"/>
    </source>
</evidence>
<dbReference type="Gene3D" id="3.20.20.150">
    <property type="entry name" value="Divalent-metal-dependent TIM barrel enzymes"/>
    <property type="match status" value="1"/>
</dbReference>
<comment type="caution">
    <text evidence="2">The sequence shown here is derived from an EMBL/GenBank/DDBJ whole genome shotgun (WGS) entry which is preliminary data.</text>
</comment>
<dbReference type="Pfam" id="PF01261">
    <property type="entry name" value="AP_endonuc_2"/>
    <property type="match status" value="1"/>
</dbReference>
<dbReference type="RefSeq" id="WP_231814304.1">
    <property type="nucleotide sequence ID" value="NZ_JAJOZR010000006.1"/>
</dbReference>
<gene>
    <name evidence="2" type="ORF">LRX75_10990</name>
</gene>
<dbReference type="AlphaFoldDB" id="A0A9X1T0L1"/>
<name>A0A9X1T0L1_9HYPH</name>
<dbReference type="EMBL" id="JAJOZR010000006">
    <property type="protein sequence ID" value="MCD7109572.1"/>
    <property type="molecule type" value="Genomic_DNA"/>
</dbReference>